<accession>A0ABS4JTR8</accession>
<dbReference type="Gene3D" id="3.20.80.10">
    <property type="entry name" value="Regulatory factor, effector binding domain"/>
    <property type="match status" value="1"/>
</dbReference>
<dbReference type="RefSeq" id="WP_209467068.1">
    <property type="nucleotide sequence ID" value="NZ_JAGGLG010000020.1"/>
</dbReference>
<dbReference type="Proteomes" id="UP001519289">
    <property type="component" value="Unassembled WGS sequence"/>
</dbReference>
<evidence type="ECO:0000313" key="6">
    <source>
        <dbReference type="Proteomes" id="UP001519289"/>
    </source>
</evidence>
<dbReference type="InterPro" id="IPR010499">
    <property type="entry name" value="AraC_E-bd"/>
</dbReference>
<dbReference type="InterPro" id="IPR029442">
    <property type="entry name" value="GyrI-like"/>
</dbReference>
<dbReference type="InterPro" id="IPR011256">
    <property type="entry name" value="Reg_factor_effector_dom_sf"/>
</dbReference>
<gene>
    <name evidence="5" type="ORF">J2Z79_002360</name>
</gene>
<keyword evidence="1" id="KW-0805">Transcription regulation</keyword>
<evidence type="ECO:0000256" key="3">
    <source>
        <dbReference type="ARBA" id="ARBA00023163"/>
    </source>
</evidence>
<dbReference type="Gene3D" id="1.10.10.60">
    <property type="entry name" value="Homeodomain-like"/>
    <property type="match status" value="2"/>
</dbReference>
<keyword evidence="2" id="KW-0238">DNA-binding</keyword>
<dbReference type="PANTHER" id="PTHR47504:SF5">
    <property type="entry name" value="RIGHT ORIGIN-BINDING PROTEIN"/>
    <property type="match status" value="1"/>
</dbReference>
<dbReference type="Pfam" id="PF12833">
    <property type="entry name" value="HTH_18"/>
    <property type="match status" value="1"/>
</dbReference>
<organism evidence="5 6">
    <name type="scientific">Symbiobacterium terraclitae</name>
    <dbReference type="NCBI Taxonomy" id="557451"/>
    <lineage>
        <taxon>Bacteria</taxon>
        <taxon>Bacillati</taxon>
        <taxon>Bacillota</taxon>
        <taxon>Clostridia</taxon>
        <taxon>Eubacteriales</taxon>
        <taxon>Symbiobacteriaceae</taxon>
        <taxon>Symbiobacterium</taxon>
    </lineage>
</organism>
<dbReference type="PROSITE" id="PS01124">
    <property type="entry name" value="HTH_ARAC_FAMILY_2"/>
    <property type="match status" value="1"/>
</dbReference>
<evidence type="ECO:0000259" key="4">
    <source>
        <dbReference type="PROSITE" id="PS01124"/>
    </source>
</evidence>
<dbReference type="Pfam" id="PF06445">
    <property type="entry name" value="GyrI-like"/>
    <property type="match status" value="1"/>
</dbReference>
<evidence type="ECO:0000256" key="1">
    <source>
        <dbReference type="ARBA" id="ARBA00023015"/>
    </source>
</evidence>
<dbReference type="InterPro" id="IPR009057">
    <property type="entry name" value="Homeodomain-like_sf"/>
</dbReference>
<dbReference type="SUPFAM" id="SSF55136">
    <property type="entry name" value="Probable bacterial effector-binding domain"/>
    <property type="match status" value="1"/>
</dbReference>
<dbReference type="InterPro" id="IPR050959">
    <property type="entry name" value="MarA-like"/>
</dbReference>
<dbReference type="SUPFAM" id="SSF46689">
    <property type="entry name" value="Homeodomain-like"/>
    <property type="match status" value="2"/>
</dbReference>
<reference evidence="5 6" key="1">
    <citation type="submission" date="2021-03" db="EMBL/GenBank/DDBJ databases">
        <title>Genomic Encyclopedia of Type Strains, Phase IV (KMG-IV): sequencing the most valuable type-strain genomes for metagenomic binning, comparative biology and taxonomic classification.</title>
        <authorList>
            <person name="Goeker M."/>
        </authorList>
    </citation>
    <scope>NUCLEOTIDE SEQUENCE [LARGE SCALE GENOMIC DNA]</scope>
    <source>
        <strain evidence="5 6">DSM 27138</strain>
    </source>
</reference>
<name>A0ABS4JTR8_9FIRM</name>
<evidence type="ECO:0000313" key="5">
    <source>
        <dbReference type="EMBL" id="MBP2018944.1"/>
    </source>
</evidence>
<sequence>MNPLHDLNAALAYIEAHLHEDVDVRAAARVAGCSEYHFRRMFAALAGMPLSAYIRRRRLTLAAQDLATGARVTDVALKYGYESPDAFARAFHAEHGIPPSEAKQPGQALRAFSRMTFQLTIQGGTEMHYRIVEKDAFRIVGIMRRVRLQYKGVNPEIAAMWKELGIEGIRQLKALSNVEPVGILQASLNFAEGRQEGGSLDQWIGAATDRPCPPGFQVLEVPALTWAVFESVGPFPQALQDTWARIYSEWFPSSGYEAAPGPEILWNESDDTSSPTFRSEIWIPVRR</sequence>
<dbReference type="EMBL" id="JAGGLG010000020">
    <property type="protein sequence ID" value="MBP2018944.1"/>
    <property type="molecule type" value="Genomic_DNA"/>
</dbReference>
<protein>
    <submittedName>
        <fullName evidence="5">AraC family transcriptional regulator</fullName>
    </submittedName>
</protein>
<proteinExistence type="predicted"/>
<dbReference type="SMART" id="SM00342">
    <property type="entry name" value="HTH_ARAC"/>
    <property type="match status" value="1"/>
</dbReference>
<feature type="domain" description="HTH araC/xylS-type" evidence="4">
    <location>
        <begin position="8"/>
        <end position="105"/>
    </location>
</feature>
<comment type="caution">
    <text evidence="5">The sequence shown here is derived from an EMBL/GenBank/DDBJ whole genome shotgun (WGS) entry which is preliminary data.</text>
</comment>
<evidence type="ECO:0000256" key="2">
    <source>
        <dbReference type="ARBA" id="ARBA00023125"/>
    </source>
</evidence>
<dbReference type="PANTHER" id="PTHR47504">
    <property type="entry name" value="RIGHT ORIGIN-BINDING PROTEIN"/>
    <property type="match status" value="1"/>
</dbReference>
<keyword evidence="6" id="KW-1185">Reference proteome</keyword>
<dbReference type="SMART" id="SM00871">
    <property type="entry name" value="AraC_E_bind"/>
    <property type="match status" value="1"/>
</dbReference>
<keyword evidence="3" id="KW-0804">Transcription</keyword>
<dbReference type="InterPro" id="IPR018060">
    <property type="entry name" value="HTH_AraC"/>
</dbReference>